<organism evidence="12 13">
    <name type="scientific">Physcomitrium patens</name>
    <name type="common">Spreading-leaved earth moss</name>
    <name type="synonym">Physcomitrella patens</name>
    <dbReference type="NCBI Taxonomy" id="3218"/>
    <lineage>
        <taxon>Eukaryota</taxon>
        <taxon>Viridiplantae</taxon>
        <taxon>Streptophyta</taxon>
        <taxon>Embryophyta</taxon>
        <taxon>Bryophyta</taxon>
        <taxon>Bryophytina</taxon>
        <taxon>Bryopsida</taxon>
        <taxon>Funariidae</taxon>
        <taxon>Funariales</taxon>
        <taxon>Funariaceae</taxon>
        <taxon>Physcomitrium</taxon>
    </lineage>
</organism>
<keyword evidence="3" id="KW-0934">Plastid</keyword>
<dbReference type="Gramene" id="Pp3c6_7780V3.4">
    <property type="protein sequence ID" value="Pp3c6_7780V3.4"/>
    <property type="gene ID" value="Pp3c6_7780"/>
</dbReference>
<dbReference type="Gene3D" id="3.40.1350.100">
    <property type="match status" value="2"/>
</dbReference>
<accession>A0A7I4E5P4</accession>
<dbReference type="AlphaFoldDB" id="A0A7I4E5P4"/>
<protein>
    <recommendedName>
        <fullName evidence="10">Protein TIC 22, chloroplastic</fullName>
    </recommendedName>
    <alternativeName>
        <fullName evidence="11">Translocon at the inner envelope membrane of chloroplasts 22</fullName>
    </alternativeName>
</protein>
<evidence type="ECO:0000256" key="5">
    <source>
        <dbReference type="ARBA" id="ARBA00022946"/>
    </source>
</evidence>
<keyword evidence="1" id="KW-0813">Transport</keyword>
<reference evidence="12" key="3">
    <citation type="submission" date="2020-12" db="UniProtKB">
        <authorList>
            <consortium name="EnsemblPlants"/>
        </authorList>
    </citation>
    <scope>IDENTIFICATION</scope>
</reference>
<evidence type="ECO:0000256" key="3">
    <source>
        <dbReference type="ARBA" id="ARBA00022640"/>
    </source>
</evidence>
<keyword evidence="2" id="KW-0150">Chloroplast</keyword>
<sequence>MTEGGSGSSAACKGEYVAGGRRMAQRRPLLDGGAVVSDVRRRLVEAQNWLGVAVAEGANRISRFGLSIEDGRGMMVQKMERIGNRRSDPRSKIRSGQLPWEKVWTAMSGFGAQFEAQLQRSKAGIPEAMLRMIWNRGAPRPLIASLSLGLPAQGGEALEAKHVFDIAMSGEQVAKRLDGVPVYTVSNSANEFVLISDLNTSKSLGIFCFREADAEALLSQVRDREPSLGRGAKVVAVSLDKVYQLSTEGIAFRFLPDPRQVKNALEARSRAGEPGKAFDGVPVFQSDNLILRSNNRRFCPIFFSKEDLETALQRAFKQQQKINPALKVGSFEDVLKRMEGNEEDSGWGDIVFIPPGMDAYKHLSKSQGTVVG</sequence>
<evidence type="ECO:0000256" key="10">
    <source>
        <dbReference type="ARBA" id="ARBA00072390"/>
    </source>
</evidence>
<evidence type="ECO:0000256" key="4">
    <source>
        <dbReference type="ARBA" id="ARBA00022927"/>
    </source>
</evidence>
<keyword evidence="5" id="KW-0809">Transit peptide</keyword>
<gene>
    <name evidence="12" type="primary">LOC112283574</name>
</gene>
<evidence type="ECO:0000256" key="11">
    <source>
        <dbReference type="ARBA" id="ARBA00082221"/>
    </source>
</evidence>
<comment type="subcellular location">
    <subcellularLocation>
        <location evidence="8">Plastid</location>
        <location evidence="8">Chloroplast intermembrane space</location>
        <topology evidence="8">Peripheral membrane protein</topology>
    </subcellularLocation>
</comment>
<keyword evidence="6" id="KW-0472">Membrane</keyword>
<evidence type="ECO:0000313" key="12">
    <source>
        <dbReference type="EnsemblPlants" id="Pp3c6_7780V3.4"/>
    </source>
</evidence>
<evidence type="ECO:0000256" key="1">
    <source>
        <dbReference type="ARBA" id="ARBA00022448"/>
    </source>
</evidence>
<comment type="similarity">
    <text evidence="9">Belongs to the Tic22 family.</text>
</comment>
<dbReference type="InterPro" id="IPR007378">
    <property type="entry name" value="Tic22-like"/>
</dbReference>
<dbReference type="GO" id="GO:0031972">
    <property type="term" value="C:chloroplast intermembrane space"/>
    <property type="evidence" value="ECO:0007669"/>
    <property type="project" value="UniProtKB-SubCell"/>
</dbReference>
<proteinExistence type="inferred from homology"/>
<evidence type="ECO:0000256" key="6">
    <source>
        <dbReference type="ARBA" id="ARBA00023136"/>
    </source>
</evidence>
<comment type="function">
    <text evidence="7">Involved in protein precursor import into chloroplasts. Imported into the intermembrane space via the Toc translocon. May be involved in the import pathway used by proteins without a cleavable N-terminal pre-sequence.</text>
</comment>
<evidence type="ECO:0000313" key="13">
    <source>
        <dbReference type="Proteomes" id="UP000006727"/>
    </source>
</evidence>
<evidence type="ECO:0000256" key="7">
    <source>
        <dbReference type="ARBA" id="ARBA00053802"/>
    </source>
</evidence>
<dbReference type="GO" id="GO:0015031">
    <property type="term" value="P:protein transport"/>
    <property type="evidence" value="ECO:0007669"/>
    <property type="project" value="UniProtKB-KW"/>
</dbReference>
<keyword evidence="13" id="KW-1185">Reference proteome</keyword>
<dbReference type="GeneID" id="112283574"/>
<evidence type="ECO:0000256" key="9">
    <source>
        <dbReference type="ARBA" id="ARBA00061192"/>
    </source>
</evidence>
<dbReference type="EnsemblPlants" id="Pp3c6_7780V3.4">
    <property type="protein sequence ID" value="Pp3c6_7780V3.4"/>
    <property type="gene ID" value="Pp3c6_7780"/>
</dbReference>
<evidence type="ECO:0000256" key="8">
    <source>
        <dbReference type="ARBA" id="ARBA00060366"/>
    </source>
</evidence>
<dbReference type="EMBL" id="ABEU02000006">
    <property type="status" value="NOT_ANNOTATED_CDS"/>
    <property type="molecule type" value="Genomic_DNA"/>
</dbReference>
<reference evidence="12 13" key="2">
    <citation type="journal article" date="2018" name="Plant J.">
        <title>The Physcomitrella patens chromosome-scale assembly reveals moss genome structure and evolution.</title>
        <authorList>
            <person name="Lang D."/>
            <person name="Ullrich K.K."/>
            <person name="Murat F."/>
            <person name="Fuchs J."/>
            <person name="Jenkins J."/>
            <person name="Haas F.B."/>
            <person name="Piednoel M."/>
            <person name="Gundlach H."/>
            <person name="Van Bel M."/>
            <person name="Meyberg R."/>
            <person name="Vives C."/>
            <person name="Morata J."/>
            <person name="Symeonidi A."/>
            <person name="Hiss M."/>
            <person name="Muchero W."/>
            <person name="Kamisugi Y."/>
            <person name="Saleh O."/>
            <person name="Blanc G."/>
            <person name="Decker E.L."/>
            <person name="van Gessel N."/>
            <person name="Grimwood J."/>
            <person name="Hayes R.D."/>
            <person name="Graham S.W."/>
            <person name="Gunter L.E."/>
            <person name="McDaniel S.F."/>
            <person name="Hoernstein S.N.W."/>
            <person name="Larsson A."/>
            <person name="Li F.W."/>
            <person name="Perroud P.F."/>
            <person name="Phillips J."/>
            <person name="Ranjan P."/>
            <person name="Rokshar D.S."/>
            <person name="Rothfels C.J."/>
            <person name="Schneider L."/>
            <person name="Shu S."/>
            <person name="Stevenson D.W."/>
            <person name="Thummler F."/>
            <person name="Tillich M."/>
            <person name="Villarreal Aguilar J.C."/>
            <person name="Widiez T."/>
            <person name="Wong G.K."/>
            <person name="Wymore A."/>
            <person name="Zhang Y."/>
            <person name="Zimmer A.D."/>
            <person name="Quatrano R.S."/>
            <person name="Mayer K.F.X."/>
            <person name="Goodstein D."/>
            <person name="Casacuberta J.M."/>
            <person name="Vandepoele K."/>
            <person name="Reski R."/>
            <person name="Cuming A.C."/>
            <person name="Tuskan G.A."/>
            <person name="Maumus F."/>
            <person name="Salse J."/>
            <person name="Schmutz J."/>
            <person name="Rensing S.A."/>
        </authorList>
    </citation>
    <scope>NUCLEOTIDE SEQUENCE [LARGE SCALE GENOMIC DNA]</scope>
    <source>
        <strain evidence="12 13">cv. Gransden 2004</strain>
    </source>
</reference>
<name>A0A7I4E5P4_PHYPA</name>
<evidence type="ECO:0000256" key="2">
    <source>
        <dbReference type="ARBA" id="ARBA00022528"/>
    </source>
</evidence>
<dbReference type="RefSeq" id="XP_024378222.1">
    <property type="nucleotide sequence ID" value="XM_024522454.2"/>
</dbReference>
<dbReference type="FunFam" id="3.40.1350.100:FF:000001">
    <property type="entry name" value="Protein TIC 22, chloroplastic"/>
    <property type="match status" value="1"/>
</dbReference>
<dbReference type="Pfam" id="PF04278">
    <property type="entry name" value="Tic22"/>
    <property type="match status" value="1"/>
</dbReference>
<dbReference type="PANTHER" id="PTHR33926:SF4">
    <property type="entry name" value="PROTEIN TIC 22, CHLOROPLASTIC"/>
    <property type="match status" value="1"/>
</dbReference>
<keyword evidence="4" id="KW-0653">Protein transport</keyword>
<reference evidence="12 13" key="1">
    <citation type="journal article" date="2008" name="Science">
        <title>The Physcomitrella genome reveals evolutionary insights into the conquest of land by plants.</title>
        <authorList>
            <person name="Rensing S."/>
            <person name="Lang D."/>
            <person name="Zimmer A."/>
            <person name="Terry A."/>
            <person name="Salamov A."/>
            <person name="Shapiro H."/>
            <person name="Nishiyama T."/>
            <person name="Perroud P.-F."/>
            <person name="Lindquist E."/>
            <person name="Kamisugi Y."/>
            <person name="Tanahashi T."/>
            <person name="Sakakibara K."/>
            <person name="Fujita T."/>
            <person name="Oishi K."/>
            <person name="Shin-I T."/>
            <person name="Kuroki Y."/>
            <person name="Toyoda A."/>
            <person name="Suzuki Y."/>
            <person name="Hashimoto A."/>
            <person name="Yamaguchi K."/>
            <person name="Sugano A."/>
            <person name="Kohara Y."/>
            <person name="Fujiyama A."/>
            <person name="Anterola A."/>
            <person name="Aoki S."/>
            <person name="Ashton N."/>
            <person name="Barbazuk W.B."/>
            <person name="Barker E."/>
            <person name="Bennetzen J."/>
            <person name="Bezanilla M."/>
            <person name="Blankenship R."/>
            <person name="Cho S.H."/>
            <person name="Dutcher S."/>
            <person name="Estelle M."/>
            <person name="Fawcett J.A."/>
            <person name="Gundlach H."/>
            <person name="Hanada K."/>
            <person name="Heyl A."/>
            <person name="Hicks K.A."/>
            <person name="Hugh J."/>
            <person name="Lohr M."/>
            <person name="Mayer K."/>
            <person name="Melkozernov A."/>
            <person name="Murata T."/>
            <person name="Nelson D."/>
            <person name="Pils B."/>
            <person name="Prigge M."/>
            <person name="Reiss B."/>
            <person name="Renner T."/>
            <person name="Rombauts S."/>
            <person name="Rushton P."/>
            <person name="Sanderfoot A."/>
            <person name="Schween G."/>
            <person name="Shiu S.-H."/>
            <person name="Stueber K."/>
            <person name="Theodoulou F.L."/>
            <person name="Tu H."/>
            <person name="Van de Peer Y."/>
            <person name="Verrier P.J."/>
            <person name="Waters E."/>
            <person name="Wood A."/>
            <person name="Yang L."/>
            <person name="Cove D."/>
            <person name="Cuming A."/>
            <person name="Hasebe M."/>
            <person name="Lucas S."/>
            <person name="Mishler D.B."/>
            <person name="Reski R."/>
            <person name="Grigoriev I."/>
            <person name="Quatrano R.S."/>
            <person name="Boore J.L."/>
        </authorList>
    </citation>
    <scope>NUCLEOTIDE SEQUENCE [LARGE SCALE GENOMIC DNA]</scope>
    <source>
        <strain evidence="12 13">cv. Gransden 2004</strain>
    </source>
</reference>
<dbReference type="Proteomes" id="UP000006727">
    <property type="component" value="Chromosome 6"/>
</dbReference>
<dbReference type="PANTHER" id="PTHR33926">
    <property type="entry name" value="PROTEIN TIC 22, CHLOROPLASTIC"/>
    <property type="match status" value="1"/>
</dbReference>